<evidence type="ECO:0000313" key="2">
    <source>
        <dbReference type="EMBL" id="KAK2611380.1"/>
    </source>
</evidence>
<feature type="compositionally biased region" description="Acidic residues" evidence="1">
    <location>
        <begin position="427"/>
        <end position="444"/>
    </location>
</feature>
<accession>A0AAD9W7B1</accession>
<gene>
    <name evidence="2" type="ORF">N8I77_004721</name>
</gene>
<evidence type="ECO:0000256" key="1">
    <source>
        <dbReference type="SAM" id="MobiDB-lite"/>
    </source>
</evidence>
<sequence>MTTQFYTNPLCTQHARRPILAPEMCPACQRVIHGRAVLITEWEHRWMHERGVCGCEVQFPDLIRPRVVSRSRPGQTIGRNGQMKNNTHGSKNNKPTSVSLPKTNGSGMAGTKGIPAYYQERSTKKGEDKPEVDVRIPSLYGVEWVDEHRQLHKDGSCKCAGDFSFYKTREPYPAVPSTSALINNVPEQVVRTEAIQKTSQGESHRNFQNSASSHYSKPQNPSHLGLSFPKTLHNSHSQLLPHHQVDTLTQQSTLNETASLNQAQHHISTFPHTQDNFIASPKFPPLVVNSSWPHTPQRSPGAIYEVDLTKSTNKLYNLACNEGANITGLADFQSIEFPKPKSILPLVGLPIGAGPEGPPSLSHVGSFEDCVLHTKGLIACMGDGPCLLMAKSKSFACLHELKAGCESLGQQATAQERTQSVCSSAESSDDDGDSTFEDDQLYLS</sequence>
<feature type="compositionally biased region" description="Polar residues" evidence="1">
    <location>
        <begin position="72"/>
        <end position="106"/>
    </location>
</feature>
<feature type="region of interest" description="Disordered" evidence="1">
    <location>
        <begin position="69"/>
        <end position="113"/>
    </location>
</feature>
<dbReference type="EMBL" id="JAUJFL010000002">
    <property type="protein sequence ID" value="KAK2611380.1"/>
    <property type="molecule type" value="Genomic_DNA"/>
</dbReference>
<proteinExistence type="predicted"/>
<reference evidence="2" key="1">
    <citation type="submission" date="2023-06" db="EMBL/GenBank/DDBJ databases">
        <authorList>
            <person name="Noh H."/>
        </authorList>
    </citation>
    <scope>NUCLEOTIDE SEQUENCE</scope>
    <source>
        <strain evidence="2">DUCC20226</strain>
    </source>
</reference>
<keyword evidence="3" id="KW-1185">Reference proteome</keyword>
<organism evidence="2 3">
    <name type="scientific">Phomopsis amygdali</name>
    <name type="common">Fusicoccum amygdali</name>
    <dbReference type="NCBI Taxonomy" id="1214568"/>
    <lineage>
        <taxon>Eukaryota</taxon>
        <taxon>Fungi</taxon>
        <taxon>Dikarya</taxon>
        <taxon>Ascomycota</taxon>
        <taxon>Pezizomycotina</taxon>
        <taxon>Sordariomycetes</taxon>
        <taxon>Sordariomycetidae</taxon>
        <taxon>Diaporthales</taxon>
        <taxon>Diaporthaceae</taxon>
        <taxon>Diaporthe</taxon>
    </lineage>
</organism>
<protein>
    <submittedName>
        <fullName evidence="2">Uncharacterized protein</fullName>
    </submittedName>
</protein>
<comment type="caution">
    <text evidence="2">The sequence shown here is derived from an EMBL/GenBank/DDBJ whole genome shotgun (WGS) entry which is preliminary data.</text>
</comment>
<dbReference type="AlphaFoldDB" id="A0AAD9W7B1"/>
<feature type="region of interest" description="Disordered" evidence="1">
    <location>
        <begin position="416"/>
        <end position="444"/>
    </location>
</feature>
<feature type="region of interest" description="Disordered" evidence="1">
    <location>
        <begin position="195"/>
        <end position="224"/>
    </location>
</feature>
<dbReference type="Proteomes" id="UP001265746">
    <property type="component" value="Unassembled WGS sequence"/>
</dbReference>
<evidence type="ECO:0000313" key="3">
    <source>
        <dbReference type="Proteomes" id="UP001265746"/>
    </source>
</evidence>
<feature type="compositionally biased region" description="Polar residues" evidence="1">
    <location>
        <begin position="195"/>
        <end position="222"/>
    </location>
</feature>
<name>A0AAD9W7B1_PHOAM</name>